<evidence type="ECO:0000313" key="2">
    <source>
        <dbReference type="EMBL" id="OLQ00361.1"/>
    </source>
</evidence>
<evidence type="ECO:0000256" key="1">
    <source>
        <dbReference type="SAM" id="MobiDB-lite"/>
    </source>
</evidence>
<accession>A0A1Q9DYV6</accession>
<proteinExistence type="predicted"/>
<sequence length="187" mass="20916">MSALGINFDRKMSWGLQLREDGPNWSDVKPETLINKNIHVRRTHREKIRAANVHVSSRLDPNWCFISIETTDHWVLTPRGREATQKLQDCFLVLGVGDPRKSVQRTKHNPAEPLNARKHSDASSQGLLLDDAVEFVSGDGNTHTTPHLGITMTNTVKILSLGSAPPSFVTRNLLKEKDVGIKDSHVE</sequence>
<evidence type="ECO:0000313" key="3">
    <source>
        <dbReference type="Proteomes" id="UP000186817"/>
    </source>
</evidence>
<dbReference type="Proteomes" id="UP000186817">
    <property type="component" value="Unassembled WGS sequence"/>
</dbReference>
<feature type="region of interest" description="Disordered" evidence="1">
    <location>
        <begin position="101"/>
        <end position="123"/>
    </location>
</feature>
<dbReference type="EMBL" id="LSRX01000331">
    <property type="protein sequence ID" value="OLQ00361.1"/>
    <property type="molecule type" value="Genomic_DNA"/>
</dbReference>
<reference evidence="2 3" key="1">
    <citation type="submission" date="2016-02" db="EMBL/GenBank/DDBJ databases">
        <title>Genome analysis of coral dinoflagellate symbionts highlights evolutionary adaptations to a symbiotic lifestyle.</title>
        <authorList>
            <person name="Aranda M."/>
            <person name="Li Y."/>
            <person name="Liew Y.J."/>
            <person name="Baumgarten S."/>
            <person name="Simakov O."/>
            <person name="Wilson M."/>
            <person name="Piel J."/>
            <person name="Ashoor H."/>
            <person name="Bougouffa S."/>
            <person name="Bajic V.B."/>
            <person name="Ryu T."/>
            <person name="Ravasi T."/>
            <person name="Bayer T."/>
            <person name="Micklem G."/>
            <person name="Kim H."/>
            <person name="Bhak J."/>
            <person name="Lajeunesse T.C."/>
            <person name="Voolstra C.R."/>
        </authorList>
    </citation>
    <scope>NUCLEOTIDE SEQUENCE [LARGE SCALE GENOMIC DNA]</scope>
    <source>
        <strain evidence="2 3">CCMP2467</strain>
    </source>
</reference>
<gene>
    <name evidence="2" type="ORF">AK812_SmicGene16988</name>
</gene>
<keyword evidence="3" id="KW-1185">Reference proteome</keyword>
<organism evidence="2 3">
    <name type="scientific">Symbiodinium microadriaticum</name>
    <name type="common">Dinoflagellate</name>
    <name type="synonym">Zooxanthella microadriatica</name>
    <dbReference type="NCBI Taxonomy" id="2951"/>
    <lineage>
        <taxon>Eukaryota</taxon>
        <taxon>Sar</taxon>
        <taxon>Alveolata</taxon>
        <taxon>Dinophyceae</taxon>
        <taxon>Suessiales</taxon>
        <taxon>Symbiodiniaceae</taxon>
        <taxon>Symbiodinium</taxon>
    </lineage>
</organism>
<comment type="caution">
    <text evidence="2">The sequence shown here is derived from an EMBL/GenBank/DDBJ whole genome shotgun (WGS) entry which is preliminary data.</text>
</comment>
<dbReference type="AlphaFoldDB" id="A0A1Q9DYV6"/>
<protein>
    <submittedName>
        <fullName evidence="2">Uncharacterized protein</fullName>
    </submittedName>
</protein>
<name>A0A1Q9DYV6_SYMMI</name>